<comment type="caution">
    <text evidence="1">The sequence shown here is derived from an EMBL/GenBank/DDBJ whole genome shotgun (WGS) entry which is preliminary data.</text>
</comment>
<proteinExistence type="predicted"/>
<evidence type="ECO:0000313" key="1">
    <source>
        <dbReference type="EMBL" id="KAJ6976274.1"/>
    </source>
</evidence>
<keyword evidence="2" id="KW-1185">Reference proteome</keyword>
<dbReference type="Proteomes" id="UP001164929">
    <property type="component" value="Chromosome 13"/>
</dbReference>
<evidence type="ECO:0000313" key="2">
    <source>
        <dbReference type="Proteomes" id="UP001164929"/>
    </source>
</evidence>
<organism evidence="1 2">
    <name type="scientific">Populus alba x Populus x berolinensis</name>
    <dbReference type="NCBI Taxonomy" id="444605"/>
    <lineage>
        <taxon>Eukaryota</taxon>
        <taxon>Viridiplantae</taxon>
        <taxon>Streptophyta</taxon>
        <taxon>Embryophyta</taxon>
        <taxon>Tracheophyta</taxon>
        <taxon>Spermatophyta</taxon>
        <taxon>Magnoliopsida</taxon>
        <taxon>eudicotyledons</taxon>
        <taxon>Gunneridae</taxon>
        <taxon>Pentapetalae</taxon>
        <taxon>rosids</taxon>
        <taxon>fabids</taxon>
        <taxon>Malpighiales</taxon>
        <taxon>Salicaceae</taxon>
        <taxon>Saliceae</taxon>
        <taxon>Populus</taxon>
    </lineage>
</organism>
<accession>A0AAD6M0T1</accession>
<name>A0AAD6M0T1_9ROSI</name>
<reference evidence="1" key="1">
    <citation type="journal article" date="2023" name="Mol. Ecol. Resour.">
        <title>Chromosome-level genome assembly of a triploid poplar Populus alba 'Berolinensis'.</title>
        <authorList>
            <person name="Chen S."/>
            <person name="Yu Y."/>
            <person name="Wang X."/>
            <person name="Wang S."/>
            <person name="Zhang T."/>
            <person name="Zhou Y."/>
            <person name="He R."/>
            <person name="Meng N."/>
            <person name="Wang Y."/>
            <person name="Liu W."/>
            <person name="Liu Z."/>
            <person name="Liu J."/>
            <person name="Guo Q."/>
            <person name="Huang H."/>
            <person name="Sederoff R.R."/>
            <person name="Wang G."/>
            <person name="Qu G."/>
            <person name="Chen S."/>
        </authorList>
    </citation>
    <scope>NUCLEOTIDE SEQUENCE</scope>
    <source>
        <strain evidence="1">SC-2020</strain>
    </source>
</reference>
<gene>
    <name evidence="1" type="ORF">NC653_031960</name>
</gene>
<sequence length="76" mass="8468">MVSKSSFRSLAKKRILFTKSEPIIPSLKQVPPARVPGVGDAARFGKTVSTLDPAQSSRQKTHQQVVEGWVYMIWRG</sequence>
<dbReference type="AlphaFoldDB" id="A0AAD6M0T1"/>
<protein>
    <submittedName>
        <fullName evidence="1">Uncharacterized protein</fullName>
    </submittedName>
</protein>
<dbReference type="EMBL" id="JAQIZT010000013">
    <property type="protein sequence ID" value="KAJ6976274.1"/>
    <property type="molecule type" value="Genomic_DNA"/>
</dbReference>